<reference evidence="3 4" key="1">
    <citation type="journal article" date="2019" name="Sci. Rep.">
        <title>A high-quality genome of Eragrostis curvula grass provides insights into Poaceae evolution and supports new strategies to enhance forage quality.</title>
        <authorList>
            <person name="Carballo J."/>
            <person name="Santos B.A.C.M."/>
            <person name="Zappacosta D."/>
            <person name="Garbus I."/>
            <person name="Selva J.P."/>
            <person name="Gallo C.A."/>
            <person name="Diaz A."/>
            <person name="Albertini E."/>
            <person name="Caccamo M."/>
            <person name="Echenique V."/>
        </authorList>
    </citation>
    <scope>NUCLEOTIDE SEQUENCE [LARGE SCALE GENOMIC DNA]</scope>
    <source>
        <strain evidence="4">cv. Victoria</strain>
        <tissue evidence="3">Leaf</tissue>
    </source>
</reference>
<keyword evidence="4" id="KW-1185">Reference proteome</keyword>
<name>A0A5J9VXT4_9POAL</name>
<proteinExistence type="predicted"/>
<dbReference type="InterPro" id="IPR055290">
    <property type="entry name" value="At3g26010-like"/>
</dbReference>
<accession>A0A5J9VXT4</accession>
<dbReference type="PANTHER" id="PTHR35546">
    <property type="entry name" value="F-BOX PROTEIN INTERACTION DOMAIN PROTEIN-RELATED"/>
    <property type="match status" value="1"/>
</dbReference>
<dbReference type="Gene3D" id="1.20.1280.50">
    <property type="match status" value="1"/>
</dbReference>
<dbReference type="Pfam" id="PF00646">
    <property type="entry name" value="F-box"/>
    <property type="match status" value="1"/>
</dbReference>
<evidence type="ECO:0000259" key="2">
    <source>
        <dbReference type="PROSITE" id="PS50181"/>
    </source>
</evidence>
<dbReference type="InterPro" id="IPR001810">
    <property type="entry name" value="F-box_dom"/>
</dbReference>
<dbReference type="SUPFAM" id="SSF81383">
    <property type="entry name" value="F-box domain"/>
    <property type="match status" value="1"/>
</dbReference>
<feature type="domain" description="F-box" evidence="2">
    <location>
        <begin position="74"/>
        <end position="120"/>
    </location>
</feature>
<dbReference type="SUPFAM" id="SSF50969">
    <property type="entry name" value="YVTN repeat-like/Quinoprotein amine dehydrogenase"/>
    <property type="match status" value="1"/>
</dbReference>
<evidence type="ECO:0000256" key="1">
    <source>
        <dbReference type="SAM" id="MobiDB-lite"/>
    </source>
</evidence>
<dbReference type="EMBL" id="RWGY01000007">
    <property type="protein sequence ID" value="TVU41242.1"/>
    <property type="molecule type" value="Genomic_DNA"/>
</dbReference>
<sequence length="580" mass="65793">MATRHWEGGQMLDWPANPASGDNHRLRPPAAGTLRSNLYSRSACLFLAHRLTPSGCFSSPPIRSGMDRPEKRSVAVQPALPDDPLVEILSRVSVKDLYRSKCVSKGWRDIIADPIHRKKLPQTLEGFFFGSAEGYGHYIDLMNSLLHSCNGLLLFEDSCNPDTFEFVYVVCNPATKQLVVVPPSPLKESKDGHWAGNTTSLMFDPAVSSHFHLIQFWSSFELGVAAVHTFSSQTGVWNDRASEWKAGEEGGEWAQWGKSAGIMCFPGSAVFDNMLHFVVRPFDFVKGSDRLIVAADGKGKTCRIIPWRENFADPILIGQSQGRLLFLTVEAPQMSELSVWVLEEYDTAEWSLKHRVSFLKLFGKMSCQKYFDYSVVAIHPDRNLIFFYDICNRKLITYDMDNEEVHALCTLGHHYESITPYILISQSCRCSQIGTETISSEILVGTSIWILISKQYGLWRNTTWVDELDVPTWAYLLELAYQVAKLMTLGSMSYVLRVSFFKLFGKVSCHDSNYTVVAIHPDRNLIFFFEFCNRKLISYDMDSKEVHALCNLGLNYESITPYVPFFSELPVLTNKNQNFF</sequence>
<feature type="region of interest" description="Disordered" evidence="1">
    <location>
        <begin position="1"/>
        <end position="23"/>
    </location>
</feature>
<dbReference type="PANTHER" id="PTHR35546:SF105">
    <property type="entry name" value="OS05G0139200 PROTEIN"/>
    <property type="match status" value="1"/>
</dbReference>
<dbReference type="SMART" id="SM00256">
    <property type="entry name" value="FBOX"/>
    <property type="match status" value="1"/>
</dbReference>
<dbReference type="PROSITE" id="PS50181">
    <property type="entry name" value="FBOX"/>
    <property type="match status" value="1"/>
</dbReference>
<dbReference type="InterPro" id="IPR036047">
    <property type="entry name" value="F-box-like_dom_sf"/>
</dbReference>
<dbReference type="Gramene" id="TVU41242">
    <property type="protein sequence ID" value="TVU41242"/>
    <property type="gene ID" value="EJB05_14745"/>
</dbReference>
<gene>
    <name evidence="3" type="ORF">EJB05_14745</name>
</gene>
<evidence type="ECO:0000313" key="4">
    <source>
        <dbReference type="Proteomes" id="UP000324897"/>
    </source>
</evidence>
<evidence type="ECO:0000313" key="3">
    <source>
        <dbReference type="EMBL" id="TVU41242.1"/>
    </source>
</evidence>
<feature type="non-terminal residue" evidence="3">
    <location>
        <position position="1"/>
    </location>
</feature>
<dbReference type="Pfam" id="PF08268">
    <property type="entry name" value="FBA_3"/>
    <property type="match status" value="1"/>
</dbReference>
<dbReference type="Proteomes" id="UP000324897">
    <property type="component" value="Chromosome 4"/>
</dbReference>
<dbReference type="InterPro" id="IPR013187">
    <property type="entry name" value="F-box-assoc_dom_typ3"/>
</dbReference>
<organism evidence="3 4">
    <name type="scientific">Eragrostis curvula</name>
    <name type="common">weeping love grass</name>
    <dbReference type="NCBI Taxonomy" id="38414"/>
    <lineage>
        <taxon>Eukaryota</taxon>
        <taxon>Viridiplantae</taxon>
        <taxon>Streptophyta</taxon>
        <taxon>Embryophyta</taxon>
        <taxon>Tracheophyta</taxon>
        <taxon>Spermatophyta</taxon>
        <taxon>Magnoliopsida</taxon>
        <taxon>Liliopsida</taxon>
        <taxon>Poales</taxon>
        <taxon>Poaceae</taxon>
        <taxon>PACMAD clade</taxon>
        <taxon>Chloridoideae</taxon>
        <taxon>Eragrostideae</taxon>
        <taxon>Eragrostidinae</taxon>
        <taxon>Eragrostis</taxon>
    </lineage>
</organism>
<dbReference type="OrthoDB" id="674437at2759"/>
<dbReference type="InterPro" id="IPR011044">
    <property type="entry name" value="Quino_amine_DH_bsu"/>
</dbReference>
<comment type="caution">
    <text evidence="3">The sequence shown here is derived from an EMBL/GenBank/DDBJ whole genome shotgun (WGS) entry which is preliminary data.</text>
</comment>
<dbReference type="AlphaFoldDB" id="A0A5J9VXT4"/>
<protein>
    <recommendedName>
        <fullName evidence="2">F-box domain-containing protein</fullName>
    </recommendedName>
</protein>